<accession>A0A426S4G7</accession>
<evidence type="ECO:0008006" key="3">
    <source>
        <dbReference type="Google" id="ProtNLM"/>
    </source>
</evidence>
<proteinExistence type="predicted"/>
<keyword evidence="2" id="KW-1185">Reference proteome</keyword>
<reference evidence="1 2" key="1">
    <citation type="submission" date="2017-10" db="EMBL/GenBank/DDBJ databases">
        <title>Draft genome of actinobacteria isolated from guarana (Paullinia cupana (Mart.) Ducke.</title>
        <authorList>
            <person name="Siqueira K.A."/>
            <person name="Liotti R.G."/>
            <person name="Mendes T.A."/>
            <person name="Soares M.A."/>
        </authorList>
    </citation>
    <scope>NUCLEOTIDE SEQUENCE [LARGE SCALE GENOMIC DNA]</scope>
    <source>
        <strain evidence="1 2">199</strain>
    </source>
</reference>
<dbReference type="Gene3D" id="3.30.230.10">
    <property type="match status" value="1"/>
</dbReference>
<name>A0A426S4G7_9ACTN</name>
<evidence type="ECO:0000313" key="2">
    <source>
        <dbReference type="Proteomes" id="UP000276379"/>
    </source>
</evidence>
<dbReference type="Proteomes" id="UP000276379">
    <property type="component" value="Unassembled WGS sequence"/>
</dbReference>
<comment type="caution">
    <text evidence="1">The sequence shown here is derived from an EMBL/GenBank/DDBJ whole genome shotgun (WGS) entry which is preliminary data.</text>
</comment>
<dbReference type="EMBL" id="PDES01000009">
    <property type="protein sequence ID" value="RRQ84566.1"/>
    <property type="molecule type" value="Genomic_DNA"/>
</dbReference>
<protein>
    <recommendedName>
        <fullName evidence="3">Translation elongation factor EFG/EF2 domain-containing protein</fullName>
    </recommendedName>
</protein>
<organism evidence="1 2">
    <name type="scientific">Streptomyces griseofuscus</name>
    <dbReference type="NCBI Taxonomy" id="146922"/>
    <lineage>
        <taxon>Bacteria</taxon>
        <taxon>Bacillati</taxon>
        <taxon>Actinomycetota</taxon>
        <taxon>Actinomycetes</taxon>
        <taxon>Kitasatosporales</taxon>
        <taxon>Streptomycetaceae</taxon>
        <taxon>Streptomyces</taxon>
    </lineage>
</organism>
<sequence length="132" mass="14222">MSSPPPRFPPYPIRGVRVLHQKQNCAPQFALIVVDFEPAEAEGVAFEVAEGLTVEYEPADELPHFFAAAAAGIEEHLSLPEHGVVAAARVVLRQARADTFGSSRPAFRIAGYLAARAALARTVRAETCEAQL</sequence>
<dbReference type="InterPro" id="IPR014721">
    <property type="entry name" value="Ribsml_uS5_D2-typ_fold_subgr"/>
</dbReference>
<gene>
    <name evidence="1" type="ORF">CQW44_21025</name>
</gene>
<dbReference type="AlphaFoldDB" id="A0A426S4G7"/>
<evidence type="ECO:0000313" key="1">
    <source>
        <dbReference type="EMBL" id="RRQ84566.1"/>
    </source>
</evidence>
<dbReference type="RefSeq" id="WP_125210784.1">
    <property type="nucleotide sequence ID" value="NZ_PDER01000015.1"/>
</dbReference>